<proteinExistence type="predicted"/>
<evidence type="ECO:0000313" key="3">
    <source>
        <dbReference type="Proteomes" id="UP001056426"/>
    </source>
</evidence>
<organism evidence="2 3">
    <name type="scientific">Xiashengella succiniciproducens</name>
    <dbReference type="NCBI Taxonomy" id="2949635"/>
    <lineage>
        <taxon>Bacteria</taxon>
        <taxon>Pseudomonadati</taxon>
        <taxon>Bacteroidota</taxon>
        <taxon>Bacteroidia</taxon>
        <taxon>Marinilabiliales</taxon>
        <taxon>Marinilabiliaceae</taxon>
        <taxon>Xiashengella</taxon>
    </lineage>
</organism>
<feature type="signal peptide" evidence="1">
    <location>
        <begin position="1"/>
        <end position="19"/>
    </location>
</feature>
<accession>A0A9J6ZLY1</accession>
<evidence type="ECO:0000256" key="1">
    <source>
        <dbReference type="SAM" id="SignalP"/>
    </source>
</evidence>
<name>A0A9J6ZLY1_9BACT</name>
<dbReference type="RefSeq" id="WP_250722303.1">
    <property type="nucleotide sequence ID" value="NZ_CP098400.1"/>
</dbReference>
<feature type="chain" id="PRO_5039894113" evidence="1">
    <location>
        <begin position="20"/>
        <end position="136"/>
    </location>
</feature>
<keyword evidence="3" id="KW-1185">Reference proteome</keyword>
<reference evidence="2" key="1">
    <citation type="submission" date="2022-05" db="EMBL/GenBank/DDBJ databases">
        <authorList>
            <person name="Sun X."/>
        </authorList>
    </citation>
    <scope>NUCLEOTIDE SEQUENCE</scope>
    <source>
        <strain evidence="2">Ai-910</strain>
    </source>
</reference>
<sequence>MKTLMITLAMFFFMNVVKGQGFTTDFAVTDNDTIFCKTLTVGHKYVTCKKDDGAKIKIKKVDLLKYACDGRLWEKMPVIDETTGKVQYAMLEMIAYKNGTAIYKENRYSLKEDNYQAWYHHNNVNDNMISQKLTQR</sequence>
<gene>
    <name evidence="2" type="ORF">M9189_08350</name>
</gene>
<evidence type="ECO:0000313" key="2">
    <source>
        <dbReference type="EMBL" id="URW78866.1"/>
    </source>
</evidence>
<reference evidence="2" key="2">
    <citation type="submission" date="2022-06" db="EMBL/GenBank/DDBJ databases">
        <title>Xiashengella guii gen. nov. sp. nov., a bacterium isolated form anaerobic digestion tank.</title>
        <authorList>
            <person name="Huang H."/>
        </authorList>
    </citation>
    <scope>NUCLEOTIDE SEQUENCE</scope>
    <source>
        <strain evidence="2">Ai-910</strain>
    </source>
</reference>
<dbReference type="AlphaFoldDB" id="A0A9J6ZLY1"/>
<protein>
    <submittedName>
        <fullName evidence="2">Uncharacterized protein</fullName>
    </submittedName>
</protein>
<dbReference type="KEGG" id="alkq:M9189_08350"/>
<dbReference type="EMBL" id="CP098400">
    <property type="protein sequence ID" value="URW78866.1"/>
    <property type="molecule type" value="Genomic_DNA"/>
</dbReference>
<dbReference type="Proteomes" id="UP001056426">
    <property type="component" value="Chromosome"/>
</dbReference>
<keyword evidence="1" id="KW-0732">Signal</keyword>